<dbReference type="AlphaFoldDB" id="A0A4R0K7Y9"/>
<dbReference type="OrthoDB" id="3804586at2"/>
<dbReference type="Gene3D" id="3.30.1330.30">
    <property type="match status" value="1"/>
</dbReference>
<accession>A0A4R0K7Y9</accession>
<evidence type="ECO:0000313" key="1">
    <source>
        <dbReference type="EMBL" id="TCC54196.1"/>
    </source>
</evidence>
<dbReference type="RefSeq" id="WP_131365301.1">
    <property type="nucleotide sequence ID" value="NZ_SJKB01000020.1"/>
</dbReference>
<dbReference type="InterPro" id="IPR042226">
    <property type="entry name" value="eFR1_2_sf"/>
</dbReference>
<keyword evidence="2" id="KW-1185">Reference proteome</keyword>
<comment type="caution">
    <text evidence="1">The sequence shown here is derived from an EMBL/GenBank/DDBJ whole genome shotgun (WGS) entry which is preliminary data.</text>
</comment>
<reference evidence="1 2" key="1">
    <citation type="submission" date="2019-02" db="EMBL/GenBank/DDBJ databases">
        <title>Kribbella capetownensis sp. nov. and Kribbella speibonae sp. nov., isolated from soil.</title>
        <authorList>
            <person name="Curtis S.M."/>
            <person name="Norton I."/>
            <person name="Everest G.J."/>
            <person name="Meyers P.R."/>
        </authorList>
    </citation>
    <scope>NUCLEOTIDE SEQUENCE [LARGE SCALE GENOMIC DNA]</scope>
    <source>
        <strain evidence="1 2">NRRL B-24813</strain>
    </source>
</reference>
<proteinExistence type="predicted"/>
<dbReference type="Pfam" id="PF18854">
    <property type="entry name" value="baeRF_family10"/>
    <property type="match status" value="1"/>
</dbReference>
<gene>
    <name evidence="1" type="ORF">E0H73_39260</name>
</gene>
<dbReference type="Proteomes" id="UP000291144">
    <property type="component" value="Unassembled WGS sequence"/>
</dbReference>
<dbReference type="EMBL" id="SJKB01000020">
    <property type="protein sequence ID" value="TCC54196.1"/>
    <property type="molecule type" value="Genomic_DNA"/>
</dbReference>
<dbReference type="InterPro" id="IPR029064">
    <property type="entry name" value="Ribosomal_eL30-like_sf"/>
</dbReference>
<protein>
    <recommendedName>
        <fullName evidence="3">Peptide chain release factor 1</fullName>
    </recommendedName>
</protein>
<evidence type="ECO:0008006" key="3">
    <source>
        <dbReference type="Google" id="ProtNLM"/>
    </source>
</evidence>
<dbReference type="Gene3D" id="3.30.420.60">
    <property type="entry name" value="eRF1 domain 2"/>
    <property type="match status" value="1"/>
</dbReference>
<sequence>MITAETIDRILRFNSGGIPVLSVYVGVDEGTGSRSAVRTRLSSLMHDIRPLTEDRSLGHEARLSLRNDINRIEDPVRADLVGPGTLVTFACSAAGLFEELRLPRTVRDRVVVDVTPWVRPMVAVLDEYHRACVAAVDRATAQLWELHLGEMHPVGSVRARTLRKPDFAGWHGLVEHRVRNKADTLTRRHFHQVATVLDDLFRVEGYELLIVGGHQEDVPGFLKFLPKAIRPKVAGTFDIDEATGREAEIRRTAEGIVDRYEREEERRLVAEVMERVAVGDAAAAGLDQCLWAGSTAAIQLLLVQDGATAPGVVCDESGWLATVGEACPLCGARTRRTPDVIDELVEAVMATGGSIEHVLADTTLKQHMVAASLRFPLPPVPRAG</sequence>
<organism evidence="1 2">
    <name type="scientific">Kribbella pittospori</name>
    <dbReference type="NCBI Taxonomy" id="722689"/>
    <lineage>
        <taxon>Bacteria</taxon>
        <taxon>Bacillati</taxon>
        <taxon>Actinomycetota</taxon>
        <taxon>Actinomycetes</taxon>
        <taxon>Propionibacteriales</taxon>
        <taxon>Kribbellaceae</taxon>
        <taxon>Kribbella</taxon>
    </lineage>
</organism>
<evidence type="ECO:0000313" key="2">
    <source>
        <dbReference type="Proteomes" id="UP000291144"/>
    </source>
</evidence>
<name>A0A4R0K7Y9_9ACTN</name>
<dbReference type="InterPro" id="IPR041202">
    <property type="entry name" value="BaeRF_family10"/>
</dbReference>